<dbReference type="SUPFAM" id="SSF160240">
    <property type="entry name" value="Cation efflux protein cytoplasmic domain-like"/>
    <property type="match status" value="1"/>
</dbReference>
<comment type="subcellular location">
    <subcellularLocation>
        <location evidence="1">Membrane</location>
        <topology evidence="1">Multi-pass membrane protein</topology>
    </subcellularLocation>
</comment>
<dbReference type="SUPFAM" id="SSF161111">
    <property type="entry name" value="Cation efflux protein transmembrane domain-like"/>
    <property type="match status" value="1"/>
</dbReference>
<evidence type="ECO:0000256" key="3">
    <source>
        <dbReference type="ARBA" id="ARBA00022692"/>
    </source>
</evidence>
<dbReference type="NCBIfam" id="TIGR01297">
    <property type="entry name" value="CDF"/>
    <property type="match status" value="1"/>
</dbReference>
<feature type="transmembrane region" description="Helical" evidence="6">
    <location>
        <begin position="192"/>
        <end position="214"/>
    </location>
</feature>
<dbReference type="InterPro" id="IPR002524">
    <property type="entry name" value="Cation_efflux"/>
</dbReference>
<feature type="transmembrane region" description="Helical" evidence="6">
    <location>
        <begin position="12"/>
        <end position="33"/>
    </location>
</feature>
<protein>
    <submittedName>
        <fullName evidence="8">Cation diffusion facilitator family transporter</fullName>
    </submittedName>
</protein>
<dbReference type="Pfam" id="PF01545">
    <property type="entry name" value="Cation_efflux"/>
    <property type="match status" value="1"/>
</dbReference>
<dbReference type="InterPro" id="IPR027469">
    <property type="entry name" value="Cation_efflux_TMD_sf"/>
</dbReference>
<evidence type="ECO:0000256" key="1">
    <source>
        <dbReference type="ARBA" id="ARBA00004141"/>
    </source>
</evidence>
<name>A0ABU0MJK0_9PROT</name>
<evidence type="ECO:0000259" key="7">
    <source>
        <dbReference type="Pfam" id="PF01545"/>
    </source>
</evidence>
<evidence type="ECO:0000256" key="6">
    <source>
        <dbReference type="SAM" id="Phobius"/>
    </source>
</evidence>
<feature type="transmembrane region" description="Helical" evidence="6">
    <location>
        <begin position="161"/>
        <end position="186"/>
    </location>
</feature>
<reference evidence="8 9" key="1">
    <citation type="submission" date="2023-07" db="EMBL/GenBank/DDBJ databases">
        <title>Genomic Encyclopedia of Type Strains, Phase IV (KMG-IV): sequencing the most valuable type-strain genomes for metagenomic binning, comparative biology and taxonomic classification.</title>
        <authorList>
            <person name="Goeker M."/>
        </authorList>
    </citation>
    <scope>NUCLEOTIDE SEQUENCE [LARGE SCALE GENOMIC DNA]</scope>
    <source>
        <strain evidence="8 9">DSM 19922</strain>
    </source>
</reference>
<proteinExistence type="predicted"/>
<feature type="domain" description="Cation efflux protein transmembrane" evidence="7">
    <location>
        <begin position="14"/>
        <end position="220"/>
    </location>
</feature>
<dbReference type="InterPro" id="IPR036837">
    <property type="entry name" value="Cation_efflux_CTD_sf"/>
</dbReference>
<keyword evidence="3 6" id="KW-0812">Transmembrane</keyword>
<dbReference type="Gene3D" id="1.20.1510.10">
    <property type="entry name" value="Cation efflux protein transmembrane domain"/>
    <property type="match status" value="1"/>
</dbReference>
<feature type="transmembrane region" description="Helical" evidence="6">
    <location>
        <begin position="79"/>
        <end position="100"/>
    </location>
</feature>
<evidence type="ECO:0000256" key="2">
    <source>
        <dbReference type="ARBA" id="ARBA00022448"/>
    </source>
</evidence>
<dbReference type="PANTHER" id="PTHR13414:SF9">
    <property type="entry name" value="PROTON-COUPLED ZINC ANTIPORTER SLC30A9, MITOCHONDRIAL"/>
    <property type="match status" value="1"/>
</dbReference>
<sequence>MAEGNAEGTGKVVYAAIAANLAITVTKFVAAVMTGSSSMLSEAVHSVVDTGNEALMLVGLKRSRKPPDDRHPFGYARELYFWPFVVALVIFAGGAVVSVYEGVEKILHPQPVESPWINFVVLGIAFVMEAVSWVVALREFNARRGDAGMFESVHASKDPTVFIVLFEDSAALVGLGIAAVCLAADLLLDLPVFDGIGSVLIGVVLAVTAAFLAYETKSLLIGESAHPELVRGVRTLVEQEPIVDRVNEVLTIHLGPETVVVNLSVDIRDEVAAGELEKTLARVENLIRKRFPEIRRVFTEVRAAAHAAGPIAVRGSRDSGDPREIG</sequence>
<evidence type="ECO:0000313" key="9">
    <source>
        <dbReference type="Proteomes" id="UP001244552"/>
    </source>
</evidence>
<dbReference type="RefSeq" id="WP_209981926.1">
    <property type="nucleotide sequence ID" value="NZ_JAGINO010000007.1"/>
</dbReference>
<keyword evidence="4 6" id="KW-1133">Transmembrane helix</keyword>
<dbReference type="InterPro" id="IPR040177">
    <property type="entry name" value="SLC30A9"/>
</dbReference>
<feature type="transmembrane region" description="Helical" evidence="6">
    <location>
        <begin position="120"/>
        <end position="140"/>
    </location>
</feature>
<keyword evidence="9" id="KW-1185">Reference proteome</keyword>
<accession>A0ABU0MJK0</accession>
<evidence type="ECO:0000313" key="8">
    <source>
        <dbReference type="EMBL" id="MDQ0533541.1"/>
    </source>
</evidence>
<dbReference type="PANTHER" id="PTHR13414">
    <property type="entry name" value="HUEL-CATION TRANSPORTER"/>
    <property type="match status" value="1"/>
</dbReference>
<organism evidence="8 9">
    <name type="scientific">Azospirillum picis</name>
    <dbReference type="NCBI Taxonomy" id="488438"/>
    <lineage>
        <taxon>Bacteria</taxon>
        <taxon>Pseudomonadati</taxon>
        <taxon>Pseudomonadota</taxon>
        <taxon>Alphaproteobacteria</taxon>
        <taxon>Rhodospirillales</taxon>
        <taxon>Azospirillaceae</taxon>
        <taxon>Azospirillum</taxon>
    </lineage>
</organism>
<evidence type="ECO:0000256" key="5">
    <source>
        <dbReference type="ARBA" id="ARBA00023136"/>
    </source>
</evidence>
<gene>
    <name evidence="8" type="ORF">QO018_002399</name>
</gene>
<keyword evidence="5 6" id="KW-0472">Membrane</keyword>
<dbReference type="EMBL" id="JAUSVU010000007">
    <property type="protein sequence ID" value="MDQ0533541.1"/>
    <property type="molecule type" value="Genomic_DNA"/>
</dbReference>
<dbReference type="InterPro" id="IPR058533">
    <property type="entry name" value="Cation_efflux_TM"/>
</dbReference>
<comment type="caution">
    <text evidence="8">The sequence shown here is derived from an EMBL/GenBank/DDBJ whole genome shotgun (WGS) entry which is preliminary data.</text>
</comment>
<evidence type="ECO:0000256" key="4">
    <source>
        <dbReference type="ARBA" id="ARBA00022989"/>
    </source>
</evidence>
<dbReference type="Proteomes" id="UP001244552">
    <property type="component" value="Unassembled WGS sequence"/>
</dbReference>
<keyword evidence="2" id="KW-0813">Transport</keyword>